<dbReference type="EMBL" id="JAIWYP010000009">
    <property type="protein sequence ID" value="KAH3773700.1"/>
    <property type="molecule type" value="Genomic_DNA"/>
</dbReference>
<gene>
    <name evidence="2" type="ORF">DPMN_175068</name>
</gene>
<accession>A0A9D4E8C4</accession>
<reference evidence="2" key="2">
    <citation type="submission" date="2020-11" db="EMBL/GenBank/DDBJ databases">
        <authorList>
            <person name="McCartney M.A."/>
            <person name="Auch B."/>
            <person name="Kono T."/>
            <person name="Mallez S."/>
            <person name="Becker A."/>
            <person name="Gohl D.M."/>
            <person name="Silverstein K.A.T."/>
            <person name="Koren S."/>
            <person name="Bechman K.B."/>
            <person name="Herman A."/>
            <person name="Abrahante J.E."/>
            <person name="Garbe J."/>
        </authorList>
    </citation>
    <scope>NUCLEOTIDE SEQUENCE</scope>
    <source>
        <strain evidence="2">Duluth1</strain>
        <tissue evidence="2">Whole animal</tissue>
    </source>
</reference>
<reference evidence="2" key="1">
    <citation type="journal article" date="2019" name="bioRxiv">
        <title>The Genome of the Zebra Mussel, Dreissena polymorpha: A Resource for Invasive Species Research.</title>
        <authorList>
            <person name="McCartney M.A."/>
            <person name="Auch B."/>
            <person name="Kono T."/>
            <person name="Mallez S."/>
            <person name="Zhang Y."/>
            <person name="Obille A."/>
            <person name="Becker A."/>
            <person name="Abrahante J.E."/>
            <person name="Garbe J."/>
            <person name="Badalamenti J.P."/>
            <person name="Herman A."/>
            <person name="Mangelson H."/>
            <person name="Liachko I."/>
            <person name="Sullivan S."/>
            <person name="Sone E.D."/>
            <person name="Koren S."/>
            <person name="Silverstein K.A.T."/>
            <person name="Beckman K.B."/>
            <person name="Gohl D.M."/>
        </authorList>
    </citation>
    <scope>NUCLEOTIDE SEQUENCE</scope>
    <source>
        <strain evidence="2">Duluth1</strain>
        <tissue evidence="2">Whole animal</tissue>
    </source>
</reference>
<evidence type="ECO:0000259" key="1">
    <source>
        <dbReference type="Pfam" id="PF20266"/>
    </source>
</evidence>
<organism evidence="2 3">
    <name type="scientific">Dreissena polymorpha</name>
    <name type="common">Zebra mussel</name>
    <name type="synonym">Mytilus polymorpha</name>
    <dbReference type="NCBI Taxonomy" id="45954"/>
    <lineage>
        <taxon>Eukaryota</taxon>
        <taxon>Metazoa</taxon>
        <taxon>Spiralia</taxon>
        <taxon>Lophotrochozoa</taxon>
        <taxon>Mollusca</taxon>
        <taxon>Bivalvia</taxon>
        <taxon>Autobranchia</taxon>
        <taxon>Heteroconchia</taxon>
        <taxon>Euheterodonta</taxon>
        <taxon>Imparidentia</taxon>
        <taxon>Neoheterodontei</taxon>
        <taxon>Myida</taxon>
        <taxon>Dreissenoidea</taxon>
        <taxon>Dreissenidae</taxon>
        <taxon>Dreissena</taxon>
    </lineage>
</organism>
<dbReference type="PANTHER" id="PTHR10656:SF69">
    <property type="entry name" value="MAB-21-LIKE HHH_H2TH-LIKE DOMAIN-CONTAINING PROTEIN"/>
    <property type="match status" value="1"/>
</dbReference>
<protein>
    <recommendedName>
        <fullName evidence="1">Mab-21-like HhH/H2TH-like domain-containing protein</fullName>
    </recommendedName>
</protein>
<evidence type="ECO:0000313" key="2">
    <source>
        <dbReference type="EMBL" id="KAH3773700.1"/>
    </source>
</evidence>
<keyword evidence="3" id="KW-1185">Reference proteome</keyword>
<comment type="caution">
    <text evidence="2">The sequence shown here is derived from an EMBL/GenBank/DDBJ whole genome shotgun (WGS) entry which is preliminary data.</text>
</comment>
<feature type="domain" description="Mab-21-like HhH/H2TH-like" evidence="1">
    <location>
        <begin position="264"/>
        <end position="357"/>
    </location>
</feature>
<evidence type="ECO:0000313" key="3">
    <source>
        <dbReference type="Proteomes" id="UP000828390"/>
    </source>
</evidence>
<dbReference type="Pfam" id="PF20266">
    <property type="entry name" value="Mab-21_C"/>
    <property type="match status" value="1"/>
</dbReference>
<dbReference type="PANTHER" id="PTHR10656">
    <property type="entry name" value="CELL FATE DETERMINING PROTEIN MAB21-RELATED"/>
    <property type="match status" value="1"/>
</dbReference>
<dbReference type="Gene3D" id="1.10.1410.40">
    <property type="match status" value="1"/>
</dbReference>
<dbReference type="Proteomes" id="UP000828390">
    <property type="component" value="Unassembled WGS sequence"/>
</dbReference>
<dbReference type="InterPro" id="IPR046906">
    <property type="entry name" value="Mab-21_HhH/H2TH-like"/>
</dbReference>
<dbReference type="InterPro" id="IPR024810">
    <property type="entry name" value="MAB21L/cGLR"/>
</dbReference>
<name>A0A9D4E8C4_DREPO</name>
<proteinExistence type="predicted"/>
<dbReference type="AlphaFoldDB" id="A0A9D4E8C4"/>
<sequence length="461" mass="53384">MDIEILLFCIQNYAESVSVEICSILTRLGYGEEIRRWRIKKYREFDRLVNARRPDLTMITAGSKAEGLTCRLESDWDILQVLNKVLCVEAGTNLRTIPCDMEVYRMDTCAYPGHCKLFLERQALGYYNELHRALYDNGNGDVLLSSDFFVEGISILSILPLACKQAGMVQNSRAGPSIPLTIHKILHMDNVVSLPCHCPSILKRWAARHRHWPPPIVVEKVVSLGAYLTPVGYKGSESKHVEWRVCFNTGEAELVDNLNDTQAKVYVMLKMILKNVLRPSKKEITSYVMKNIVLWQAENNQQNRFYAGSLFYWLHDGLKKLRTAIVTQQLSYNMIPERNLMAASGLQDKQQRKWVADITDMIAEGPNVILRLPKIRKAIVASPEPMLWFSKRRMELEMLWMEYFERAMHCHDENGEPDECDYIIYKIKRRQAKVLLEVWGWMVLDGCIVNDLMIIYDRILM</sequence>
<dbReference type="SMART" id="SM01265">
    <property type="entry name" value="Mab-21"/>
    <property type="match status" value="1"/>
</dbReference>